<reference evidence="2" key="1">
    <citation type="journal article" date="2019" name="Int. J. Syst. Evol. Microbiol.">
        <title>The Global Catalogue of Microorganisms (GCM) 10K type strain sequencing project: providing services to taxonomists for standard genome sequencing and annotation.</title>
        <authorList>
            <consortium name="The Broad Institute Genomics Platform"/>
            <consortium name="The Broad Institute Genome Sequencing Center for Infectious Disease"/>
            <person name="Wu L."/>
            <person name="Ma J."/>
        </authorList>
    </citation>
    <scope>NUCLEOTIDE SEQUENCE [LARGE SCALE GENOMIC DNA]</scope>
    <source>
        <strain evidence="2">CCUG 48316</strain>
    </source>
</reference>
<dbReference type="RefSeq" id="WP_378970908.1">
    <property type="nucleotide sequence ID" value="NZ_JBHSWN010000001.1"/>
</dbReference>
<evidence type="ECO:0000313" key="2">
    <source>
        <dbReference type="Proteomes" id="UP001596292"/>
    </source>
</evidence>
<keyword evidence="2" id="KW-1185">Reference proteome</keyword>
<accession>A0ABW2BK29</accession>
<dbReference type="Proteomes" id="UP001596292">
    <property type="component" value="Unassembled WGS sequence"/>
</dbReference>
<proteinExistence type="predicted"/>
<organism evidence="1 2">
    <name type="scientific">Methylobacterium komagatae</name>
    <dbReference type="NCBI Taxonomy" id="374425"/>
    <lineage>
        <taxon>Bacteria</taxon>
        <taxon>Pseudomonadati</taxon>
        <taxon>Pseudomonadota</taxon>
        <taxon>Alphaproteobacteria</taxon>
        <taxon>Hyphomicrobiales</taxon>
        <taxon>Methylobacteriaceae</taxon>
        <taxon>Methylobacterium</taxon>
    </lineage>
</organism>
<comment type="caution">
    <text evidence="1">The sequence shown here is derived from an EMBL/GenBank/DDBJ whole genome shotgun (WGS) entry which is preliminary data.</text>
</comment>
<sequence length="48" mass="5245">MLADTATQDEQTVWTLDTRYVAQACKANLGSIDSLLTKAEADARRSSK</sequence>
<evidence type="ECO:0000313" key="1">
    <source>
        <dbReference type="EMBL" id="MFC6790753.1"/>
    </source>
</evidence>
<protein>
    <submittedName>
        <fullName evidence="1">Uncharacterized protein</fullName>
    </submittedName>
</protein>
<dbReference type="EMBL" id="JBHSWN010000001">
    <property type="protein sequence ID" value="MFC6790753.1"/>
    <property type="molecule type" value="Genomic_DNA"/>
</dbReference>
<gene>
    <name evidence="1" type="ORF">ACFQE0_14715</name>
</gene>
<name>A0ABW2BK29_9HYPH</name>